<evidence type="ECO:0000313" key="6">
    <source>
        <dbReference type="EMBL" id="KAA0147330.1"/>
    </source>
</evidence>
<dbReference type="Gene3D" id="3.90.245.10">
    <property type="entry name" value="Ribonucleoside hydrolase-like"/>
    <property type="match status" value="1"/>
</dbReference>
<evidence type="ECO:0000313" key="7">
    <source>
        <dbReference type="EMBL" id="KAA0154610.1"/>
    </source>
</evidence>
<name>A0A5A8CR50_CAFRO</name>
<reference evidence="10 11" key="1">
    <citation type="submission" date="2019-07" db="EMBL/GenBank/DDBJ databases">
        <title>Genomes of Cafeteria roenbergensis.</title>
        <authorList>
            <person name="Fischer M.G."/>
            <person name="Hackl T."/>
            <person name="Roman M."/>
        </authorList>
    </citation>
    <scope>NUCLEOTIDE SEQUENCE [LARGE SCALE GENOMIC DNA]</scope>
    <source>
        <strain evidence="6 11">BVI</strain>
        <strain evidence="7 13">Cflag</strain>
        <strain evidence="9 10">E4-10P</strain>
        <strain evidence="8 12">RCC970-E3</strain>
    </source>
</reference>
<dbReference type="InterPro" id="IPR036452">
    <property type="entry name" value="Ribo_hydro-like"/>
</dbReference>
<dbReference type="Proteomes" id="UP000324907">
    <property type="component" value="Unassembled WGS sequence"/>
</dbReference>
<dbReference type="Proteomes" id="UP000325113">
    <property type="component" value="Unassembled WGS sequence"/>
</dbReference>
<dbReference type="OMA" id="MHIATEY"/>
<proteinExistence type="inferred from homology"/>
<keyword evidence="3" id="KW-0326">Glycosidase</keyword>
<keyword evidence="11" id="KW-1185">Reference proteome</keyword>
<dbReference type="EMBL" id="VLTM01000092">
    <property type="protein sequence ID" value="KAA0154610.1"/>
    <property type="molecule type" value="Genomic_DNA"/>
</dbReference>
<evidence type="ECO:0000256" key="4">
    <source>
        <dbReference type="SAM" id="SignalP"/>
    </source>
</evidence>
<evidence type="ECO:0000259" key="5">
    <source>
        <dbReference type="Pfam" id="PF01156"/>
    </source>
</evidence>
<dbReference type="Proteomes" id="UP000322899">
    <property type="component" value="Unassembled WGS sequence"/>
</dbReference>
<dbReference type="InterPro" id="IPR001910">
    <property type="entry name" value="Inosine/uridine_hydrolase_dom"/>
</dbReference>
<evidence type="ECO:0000313" key="12">
    <source>
        <dbReference type="Proteomes" id="UP000324907"/>
    </source>
</evidence>
<dbReference type="Pfam" id="PF01156">
    <property type="entry name" value="IU_nuc_hydro"/>
    <property type="match status" value="1"/>
</dbReference>
<organism evidence="7 13">
    <name type="scientific">Cafeteria roenbergensis</name>
    <name type="common">Marine flagellate</name>
    <dbReference type="NCBI Taxonomy" id="33653"/>
    <lineage>
        <taxon>Eukaryota</taxon>
        <taxon>Sar</taxon>
        <taxon>Stramenopiles</taxon>
        <taxon>Bigyra</taxon>
        <taxon>Opalozoa</taxon>
        <taxon>Bicosoecida</taxon>
        <taxon>Cafeteriaceae</taxon>
        <taxon>Cafeteria</taxon>
    </lineage>
</organism>
<dbReference type="GO" id="GO:0008477">
    <property type="term" value="F:purine nucleosidase activity"/>
    <property type="evidence" value="ECO:0007669"/>
    <property type="project" value="TreeGrafter"/>
</dbReference>
<dbReference type="Proteomes" id="UP000323011">
    <property type="component" value="Unassembled WGS sequence"/>
</dbReference>
<evidence type="ECO:0000313" key="11">
    <source>
        <dbReference type="Proteomes" id="UP000323011"/>
    </source>
</evidence>
<evidence type="ECO:0000313" key="8">
    <source>
        <dbReference type="EMBL" id="KAA0167034.1"/>
    </source>
</evidence>
<protein>
    <recommendedName>
        <fullName evidence="5">Inosine/uridine-preferring nucleoside hydrolase domain-containing protein</fullName>
    </recommendedName>
</protein>
<evidence type="ECO:0000313" key="10">
    <source>
        <dbReference type="Proteomes" id="UP000322899"/>
    </source>
</evidence>
<dbReference type="GO" id="GO:0005829">
    <property type="term" value="C:cytosol"/>
    <property type="evidence" value="ECO:0007669"/>
    <property type="project" value="TreeGrafter"/>
</dbReference>
<dbReference type="PANTHER" id="PTHR12304:SF4">
    <property type="entry name" value="URIDINE NUCLEOSIDASE"/>
    <property type="match status" value="1"/>
</dbReference>
<feature type="domain" description="Inosine/uridine-preferring nucleoside hydrolase" evidence="5">
    <location>
        <begin position="27"/>
        <end position="266"/>
    </location>
</feature>
<dbReference type="PANTHER" id="PTHR12304">
    <property type="entry name" value="INOSINE-URIDINE PREFERRING NUCLEOSIDE HYDROLASE"/>
    <property type="match status" value="1"/>
</dbReference>
<dbReference type="EMBL" id="VLTN01000068">
    <property type="protein sequence ID" value="KAA0147330.1"/>
    <property type="molecule type" value="Genomic_DNA"/>
</dbReference>
<gene>
    <name evidence="9" type="ORF">FNF27_01511</name>
    <name evidence="8" type="ORF">FNF28_02957</name>
    <name evidence="6" type="ORF">FNF29_07398</name>
    <name evidence="7" type="ORF">FNF31_06265</name>
</gene>
<evidence type="ECO:0000256" key="3">
    <source>
        <dbReference type="ARBA" id="ARBA00023295"/>
    </source>
</evidence>
<dbReference type="EMBL" id="VLTO01000005">
    <property type="protein sequence ID" value="KAA0177181.1"/>
    <property type="molecule type" value="Genomic_DNA"/>
</dbReference>
<evidence type="ECO:0000313" key="9">
    <source>
        <dbReference type="EMBL" id="KAA0177181.1"/>
    </source>
</evidence>
<dbReference type="GO" id="GO:0006152">
    <property type="term" value="P:purine nucleoside catabolic process"/>
    <property type="evidence" value="ECO:0007669"/>
    <property type="project" value="TreeGrafter"/>
</dbReference>
<feature type="signal peptide" evidence="4">
    <location>
        <begin position="1"/>
        <end position="21"/>
    </location>
</feature>
<keyword evidence="2" id="KW-0378">Hydrolase</keyword>
<dbReference type="OrthoDB" id="432381at2759"/>
<evidence type="ECO:0000313" key="13">
    <source>
        <dbReference type="Proteomes" id="UP000325113"/>
    </source>
</evidence>
<evidence type="ECO:0000256" key="2">
    <source>
        <dbReference type="ARBA" id="ARBA00022801"/>
    </source>
</evidence>
<dbReference type="AlphaFoldDB" id="A0A5A8CR50"/>
<dbReference type="EMBL" id="VLTL01000036">
    <property type="protein sequence ID" value="KAA0167034.1"/>
    <property type="molecule type" value="Genomic_DNA"/>
</dbReference>
<dbReference type="SUPFAM" id="SSF53590">
    <property type="entry name" value="Nucleoside hydrolase"/>
    <property type="match status" value="1"/>
</dbReference>
<comment type="caution">
    <text evidence="7">The sequence shown here is derived from an EMBL/GenBank/DDBJ whole genome shotgun (WGS) entry which is preliminary data.</text>
</comment>
<dbReference type="InterPro" id="IPR023186">
    <property type="entry name" value="IUNH"/>
</dbReference>
<evidence type="ECO:0000256" key="1">
    <source>
        <dbReference type="ARBA" id="ARBA00009176"/>
    </source>
</evidence>
<feature type="chain" id="PRO_5033844788" description="Inosine/uridine-preferring nucleoside hydrolase domain-containing protein" evidence="4">
    <location>
        <begin position="22"/>
        <end position="377"/>
    </location>
</feature>
<keyword evidence="4" id="KW-0732">Signal</keyword>
<sequence>MRGRGHALPLVVSLVALFASASRVKLVVDTDIGQNCDDAWALSYVMSRGDVFDLRLVLSSSRNTTGRALLAAKLLALGGRPDVPVGIGTPTPLGEQMQGVGPEWPWIGSFTLKDYPGKVASDGLAALEAELAAASPSNPVWVLGLAPMGNLAAVLGSRPELALNARLVAMSGSISAGYDLRPPAVPEYNVAENVTAAQTVYGMTWGTPAVTAPIDTSAFFQVTGDAYRRFLEAAGGGGGRQEEPPLARVLLENYRVWFEHGGSSHGAMRPFSPANASSAMFDLQTAYMAACAAEGALFGWTNCTQHRYPALDSLPLRLVVDASGYTRVQPSAGAQAGEAQLFFAATNFSMPREAASDAMGAHVVDWIARGAWSLPAP</sequence>
<accession>A0A5A8CR50</accession>
<comment type="similarity">
    <text evidence="1">Belongs to the IUNH family.</text>
</comment>